<evidence type="ECO:0000313" key="3">
    <source>
        <dbReference type="Proteomes" id="UP000233425"/>
    </source>
</evidence>
<feature type="transmembrane region" description="Helical" evidence="1">
    <location>
        <begin position="226"/>
        <end position="248"/>
    </location>
</feature>
<accession>A0A2N0UZN5</accession>
<keyword evidence="1" id="KW-0812">Transmembrane</keyword>
<proteinExistence type="predicted"/>
<keyword evidence="3" id="KW-1185">Reference proteome</keyword>
<keyword evidence="1" id="KW-0472">Membrane</keyword>
<dbReference type="EMBL" id="NNSR01000026">
    <property type="protein sequence ID" value="PKD32451.1"/>
    <property type="molecule type" value="Genomic_DNA"/>
</dbReference>
<sequence>MMVLTMKNFNYKNIKSVEKIHLLLLLFIVMSTIINFIVNLMSCTENIFLTSLCLPIQFVSRFVVSHNPFEISVSIVLIAVTLIMLFWLFKMYSSDNMKKWLASGITAIWCLLIGSIIPILLDSDLIGQSVNNLTYEEKANELLLCVWFGIACSIFCGILFFIQISKYAKFMDRKYDNPMKAVAYAEKKNKKEYYHTLKKPLILPTVYAIIPPITCSFLIYFGVKSAFLICFIYVCLGIGIVYHTAYNISDFIKSENQNIKVTSIQNYKCKLIVMHILLMLLYCISLVIILLCI</sequence>
<protein>
    <submittedName>
        <fullName evidence="2">Uncharacterized protein</fullName>
    </submittedName>
</protein>
<dbReference type="Proteomes" id="UP000233425">
    <property type="component" value="Unassembled WGS sequence"/>
</dbReference>
<feature type="transmembrane region" description="Helical" evidence="1">
    <location>
        <begin position="71"/>
        <end position="89"/>
    </location>
</feature>
<feature type="transmembrane region" description="Helical" evidence="1">
    <location>
        <begin position="101"/>
        <end position="121"/>
    </location>
</feature>
<name>A0A2N0UZN5_9FIRM</name>
<evidence type="ECO:0000313" key="2">
    <source>
        <dbReference type="EMBL" id="PKD32451.1"/>
    </source>
</evidence>
<dbReference type="AlphaFoldDB" id="A0A2N0UZN5"/>
<comment type="caution">
    <text evidence="2">The sequence shown here is derived from an EMBL/GenBank/DDBJ whole genome shotgun (WGS) entry which is preliminary data.</text>
</comment>
<reference evidence="2" key="1">
    <citation type="journal article" date="2018" name="Environ. Microbiol.">
        <title>Sporulation capability and amylosome conservation among diverse human colonic and rumen isolates of the keystone starch-degrader Ruminococcus bromii.</title>
        <authorList>
            <person name="Mukhopadhya I."/>
            <person name="Morais S."/>
            <person name="Laverde-Gomez J."/>
            <person name="Sheridan P.O."/>
            <person name="Walker A.W."/>
            <person name="Kelly W."/>
            <person name="Klieve A.V."/>
            <person name="Ouwerkerk D."/>
            <person name="Duncan S.H."/>
            <person name="Louis P."/>
            <person name="Koropatkin N."/>
            <person name="Cockburn D."/>
            <person name="Kibler R."/>
            <person name="Cooper P.J."/>
            <person name="Sandoval C."/>
            <person name="Crost E."/>
            <person name="Juge N."/>
            <person name="Bayer E.A."/>
            <person name="Flint H.J."/>
        </authorList>
    </citation>
    <scope>NUCLEOTIDE SEQUENCE [LARGE SCALE GENOMIC DNA]</scope>
    <source>
        <strain evidence="2">ATCC 27255</strain>
    </source>
</reference>
<gene>
    <name evidence="2" type="ORF">RBATCC27255_00400</name>
</gene>
<evidence type="ECO:0000256" key="1">
    <source>
        <dbReference type="SAM" id="Phobius"/>
    </source>
</evidence>
<keyword evidence="1" id="KW-1133">Transmembrane helix</keyword>
<feature type="transmembrane region" description="Helical" evidence="1">
    <location>
        <begin position="141"/>
        <end position="164"/>
    </location>
</feature>
<feature type="transmembrane region" description="Helical" evidence="1">
    <location>
        <begin position="269"/>
        <end position="291"/>
    </location>
</feature>
<feature type="transmembrane region" description="Helical" evidence="1">
    <location>
        <begin position="201"/>
        <end position="220"/>
    </location>
</feature>
<organism evidence="2 3">
    <name type="scientific">Ruminococcus bromii</name>
    <dbReference type="NCBI Taxonomy" id="40518"/>
    <lineage>
        <taxon>Bacteria</taxon>
        <taxon>Bacillati</taxon>
        <taxon>Bacillota</taxon>
        <taxon>Clostridia</taxon>
        <taxon>Eubacteriales</taxon>
        <taxon>Oscillospiraceae</taxon>
        <taxon>Ruminococcus</taxon>
    </lineage>
</organism>
<feature type="transmembrane region" description="Helical" evidence="1">
    <location>
        <begin position="20"/>
        <end position="40"/>
    </location>
</feature>